<name>A0AAE0IE81_9PEZI</name>
<comment type="caution">
    <text evidence="2">The sequence shown here is derived from an EMBL/GenBank/DDBJ whole genome shotgun (WGS) entry which is preliminary data.</text>
</comment>
<protein>
    <submittedName>
        <fullName evidence="2">Uncharacterized protein</fullName>
    </submittedName>
</protein>
<feature type="region of interest" description="Disordered" evidence="1">
    <location>
        <begin position="98"/>
        <end position="124"/>
    </location>
</feature>
<evidence type="ECO:0000313" key="3">
    <source>
        <dbReference type="Proteomes" id="UP001286456"/>
    </source>
</evidence>
<sequence>MRTWMAGIFARNTHSRSIRRCQTRHQRPGHGRPNRPAYETPSRWLLLEKLTRIVNERGHARHREIVRNLRLHDPDDPNAGSHSMLVFSPVGSVTTFPIRWPRPAPKSRRLTAPCPLPGTPMAPRIARAGLPRSRERSGVTRSRLRDKWDWPVIGVRPGVGDLGSGCGGPISRNHHPSFSPSPSKKPGYVSRLNLSLPFLSVSRLKLVAGPFLG</sequence>
<feature type="region of interest" description="Disordered" evidence="1">
    <location>
        <begin position="19"/>
        <end position="38"/>
    </location>
</feature>
<accession>A0AAE0IE81</accession>
<organism evidence="2 3">
    <name type="scientific">Cercophora scortea</name>
    <dbReference type="NCBI Taxonomy" id="314031"/>
    <lineage>
        <taxon>Eukaryota</taxon>
        <taxon>Fungi</taxon>
        <taxon>Dikarya</taxon>
        <taxon>Ascomycota</taxon>
        <taxon>Pezizomycotina</taxon>
        <taxon>Sordariomycetes</taxon>
        <taxon>Sordariomycetidae</taxon>
        <taxon>Sordariales</taxon>
        <taxon>Lasiosphaeriaceae</taxon>
        <taxon>Cercophora</taxon>
    </lineage>
</organism>
<evidence type="ECO:0000256" key="1">
    <source>
        <dbReference type="SAM" id="MobiDB-lite"/>
    </source>
</evidence>
<dbReference type="AlphaFoldDB" id="A0AAE0IE81"/>
<gene>
    <name evidence="2" type="ORF">B0T19DRAFT_206348</name>
</gene>
<proteinExistence type="predicted"/>
<keyword evidence="3" id="KW-1185">Reference proteome</keyword>
<evidence type="ECO:0000313" key="2">
    <source>
        <dbReference type="EMBL" id="KAK3323499.1"/>
    </source>
</evidence>
<reference evidence="2" key="2">
    <citation type="submission" date="2023-06" db="EMBL/GenBank/DDBJ databases">
        <authorList>
            <consortium name="Lawrence Berkeley National Laboratory"/>
            <person name="Haridas S."/>
            <person name="Hensen N."/>
            <person name="Bonometti L."/>
            <person name="Westerberg I."/>
            <person name="Brannstrom I.O."/>
            <person name="Guillou S."/>
            <person name="Cros-Aarteil S."/>
            <person name="Calhoun S."/>
            <person name="Kuo A."/>
            <person name="Mondo S."/>
            <person name="Pangilinan J."/>
            <person name="Riley R."/>
            <person name="Labutti K."/>
            <person name="Andreopoulos B."/>
            <person name="Lipzen A."/>
            <person name="Chen C."/>
            <person name="Yanf M."/>
            <person name="Daum C."/>
            <person name="Ng V."/>
            <person name="Clum A."/>
            <person name="Steindorff A."/>
            <person name="Ohm R."/>
            <person name="Martin F."/>
            <person name="Silar P."/>
            <person name="Natvig D."/>
            <person name="Lalanne C."/>
            <person name="Gautier V."/>
            <person name="Ament-Velasquez S.L."/>
            <person name="Kruys A."/>
            <person name="Hutchinson M.I."/>
            <person name="Powell A.J."/>
            <person name="Barry K."/>
            <person name="Miller A.N."/>
            <person name="Grigoriev I.V."/>
            <person name="Debuchy R."/>
            <person name="Gladieux P."/>
            <person name="Thoren M.H."/>
            <person name="Johannesson H."/>
        </authorList>
    </citation>
    <scope>NUCLEOTIDE SEQUENCE</scope>
    <source>
        <strain evidence="2">SMH4131-1</strain>
    </source>
</reference>
<dbReference type="Proteomes" id="UP001286456">
    <property type="component" value="Unassembled WGS sequence"/>
</dbReference>
<reference evidence="2" key="1">
    <citation type="journal article" date="2023" name="Mol. Phylogenet. Evol.">
        <title>Genome-scale phylogeny and comparative genomics of the fungal order Sordariales.</title>
        <authorList>
            <person name="Hensen N."/>
            <person name="Bonometti L."/>
            <person name="Westerberg I."/>
            <person name="Brannstrom I.O."/>
            <person name="Guillou S."/>
            <person name="Cros-Aarteil S."/>
            <person name="Calhoun S."/>
            <person name="Haridas S."/>
            <person name="Kuo A."/>
            <person name="Mondo S."/>
            <person name="Pangilinan J."/>
            <person name="Riley R."/>
            <person name="LaButti K."/>
            <person name="Andreopoulos B."/>
            <person name="Lipzen A."/>
            <person name="Chen C."/>
            <person name="Yan M."/>
            <person name="Daum C."/>
            <person name="Ng V."/>
            <person name="Clum A."/>
            <person name="Steindorff A."/>
            <person name="Ohm R.A."/>
            <person name="Martin F."/>
            <person name="Silar P."/>
            <person name="Natvig D.O."/>
            <person name="Lalanne C."/>
            <person name="Gautier V."/>
            <person name="Ament-Velasquez S.L."/>
            <person name="Kruys A."/>
            <person name="Hutchinson M.I."/>
            <person name="Powell A.J."/>
            <person name="Barry K."/>
            <person name="Miller A.N."/>
            <person name="Grigoriev I.V."/>
            <person name="Debuchy R."/>
            <person name="Gladieux P."/>
            <person name="Hiltunen Thoren M."/>
            <person name="Johannesson H."/>
        </authorList>
    </citation>
    <scope>NUCLEOTIDE SEQUENCE</scope>
    <source>
        <strain evidence="2">SMH4131-1</strain>
    </source>
</reference>
<dbReference type="EMBL" id="JAUEPO010000004">
    <property type="protein sequence ID" value="KAK3323499.1"/>
    <property type="molecule type" value="Genomic_DNA"/>
</dbReference>
<feature type="compositionally biased region" description="Basic residues" evidence="1">
    <location>
        <begin position="19"/>
        <end position="33"/>
    </location>
</feature>